<proteinExistence type="predicted"/>
<dbReference type="RefSeq" id="WP_219781129.1">
    <property type="nucleotide sequence ID" value="NZ_JAHXPT010000017.1"/>
</dbReference>
<sequence>MSKKKVIGSLLKRDILYSYKKNVFKYLGVIFIISIISFSLINNLNNREDCNMSTIIFEFFKGISYENNFDNLDFPMIWFFINNLIIFIVGIYVSDDLKVNGVYLMSRCSRRDFWTSKILCITITKVIWKVCKFRGRT</sequence>
<comment type="caution">
    <text evidence="2">The sequence shown here is derived from an EMBL/GenBank/DDBJ whole genome shotgun (WGS) entry which is preliminary data.</text>
</comment>
<dbReference type="EMBL" id="JAHXPT010000017">
    <property type="protein sequence ID" value="MBW6411665.1"/>
    <property type="molecule type" value="Genomic_DNA"/>
</dbReference>
<evidence type="ECO:0000313" key="3">
    <source>
        <dbReference type="Proteomes" id="UP001519921"/>
    </source>
</evidence>
<gene>
    <name evidence="2" type="ORF">KYD98_16410</name>
</gene>
<keyword evidence="3" id="KW-1185">Reference proteome</keyword>
<protein>
    <submittedName>
        <fullName evidence="2">Uncharacterized protein</fullName>
    </submittedName>
</protein>
<keyword evidence="1" id="KW-1133">Transmembrane helix</keyword>
<accession>A0ABS7ASL4</accession>
<evidence type="ECO:0000313" key="2">
    <source>
        <dbReference type="EMBL" id="MBW6411665.1"/>
    </source>
</evidence>
<name>A0ABS7ASL4_9CLOT</name>
<keyword evidence="1" id="KW-0812">Transmembrane</keyword>
<dbReference type="Proteomes" id="UP001519921">
    <property type="component" value="Unassembled WGS sequence"/>
</dbReference>
<evidence type="ECO:0000256" key="1">
    <source>
        <dbReference type="SAM" id="Phobius"/>
    </source>
</evidence>
<keyword evidence="1" id="KW-0472">Membrane</keyword>
<organism evidence="2 3">
    <name type="scientific">Clostridium weizhouense</name>
    <dbReference type="NCBI Taxonomy" id="2859781"/>
    <lineage>
        <taxon>Bacteria</taxon>
        <taxon>Bacillati</taxon>
        <taxon>Bacillota</taxon>
        <taxon>Clostridia</taxon>
        <taxon>Eubacteriales</taxon>
        <taxon>Clostridiaceae</taxon>
        <taxon>Clostridium</taxon>
    </lineage>
</organism>
<reference evidence="2 3" key="1">
    <citation type="submission" date="2021-07" db="EMBL/GenBank/DDBJ databases">
        <title>Clostridium weizhouense sp. nov., an anaerobic bacterium isolated from activated sludge of Petroleum wastewater.</title>
        <authorList>
            <person name="Li Q."/>
        </authorList>
    </citation>
    <scope>NUCLEOTIDE SEQUENCE [LARGE SCALE GENOMIC DNA]</scope>
    <source>
        <strain evidence="2 3">YB-6</strain>
    </source>
</reference>
<feature type="transmembrane region" description="Helical" evidence="1">
    <location>
        <begin position="23"/>
        <end position="41"/>
    </location>
</feature>
<feature type="transmembrane region" description="Helical" evidence="1">
    <location>
        <begin position="76"/>
        <end position="94"/>
    </location>
</feature>